<gene>
    <name evidence="1" type="ordered locus">Nhal_2306</name>
</gene>
<sequence>MTESTEKDIDEFRFHFDSMYIGGIPRLLDEAGAFLAFLTILTAVDALAGVWNPNMGSGERFKGFVAAYFPDNLKSRAEDLWRFRNLMVHAFNPGPFALVCNQSRLHLTPHGEVTVLNAQDFYTALVLASQNYFRELQEEGTLRANFRRRIDEKDGGAPDSHIGARVTT</sequence>
<protein>
    <submittedName>
        <fullName evidence="1">Uncharacterized protein</fullName>
    </submittedName>
</protein>
<name>D5BV44_NITHN</name>
<accession>D5BV44</accession>
<keyword evidence="2" id="KW-1185">Reference proteome</keyword>
<dbReference type="HOGENOM" id="CLU_1584744_0_0_6"/>
<dbReference type="AlphaFoldDB" id="D5BV44"/>
<proteinExistence type="predicted"/>
<evidence type="ECO:0000313" key="2">
    <source>
        <dbReference type="Proteomes" id="UP000001844"/>
    </source>
</evidence>
<dbReference type="KEGG" id="nhl:Nhal_2306"/>
<dbReference type="EMBL" id="CP001798">
    <property type="protein sequence ID" value="ADE15394.1"/>
    <property type="molecule type" value="Genomic_DNA"/>
</dbReference>
<dbReference type="Proteomes" id="UP000001844">
    <property type="component" value="Chromosome"/>
</dbReference>
<dbReference type="OrthoDB" id="9843118at2"/>
<dbReference type="STRING" id="472759.Nhal_2306"/>
<organism evidence="1 2">
    <name type="scientific">Nitrosococcus halophilus (strain Nc4)</name>
    <dbReference type="NCBI Taxonomy" id="472759"/>
    <lineage>
        <taxon>Bacteria</taxon>
        <taxon>Pseudomonadati</taxon>
        <taxon>Pseudomonadota</taxon>
        <taxon>Gammaproteobacteria</taxon>
        <taxon>Chromatiales</taxon>
        <taxon>Chromatiaceae</taxon>
        <taxon>Nitrosococcus</taxon>
    </lineage>
</organism>
<evidence type="ECO:0000313" key="1">
    <source>
        <dbReference type="EMBL" id="ADE15394.1"/>
    </source>
</evidence>
<reference evidence="2" key="1">
    <citation type="submission" date="2010-04" db="EMBL/GenBank/DDBJ databases">
        <title>Complete genome sequence of Nitrosococcus halophilus Nc4, a salt-adapted, aerobic obligate ammonia-oxidizing sulfur purple bacterium.</title>
        <authorList>
            <consortium name="US DOE Joint Genome Institute"/>
            <person name="Campbell M.A."/>
            <person name="Malfatti S.A."/>
            <person name="Chain P.S.G."/>
            <person name="Heidelberg J.F."/>
            <person name="Ward B.B."/>
            <person name="Klotz M.G."/>
        </authorList>
    </citation>
    <scope>NUCLEOTIDE SEQUENCE [LARGE SCALE GENOMIC DNA]</scope>
    <source>
        <strain evidence="2">Nc4</strain>
    </source>
</reference>
<dbReference type="RefSeq" id="WP_013033256.1">
    <property type="nucleotide sequence ID" value="NC_013960.1"/>
</dbReference>